<dbReference type="Pfam" id="PF03600">
    <property type="entry name" value="CitMHS"/>
    <property type="match status" value="1"/>
</dbReference>
<name>A0A069QNW5_HOYLO</name>
<accession>A0A069QNW5</accession>
<dbReference type="PANTHER" id="PTHR10283">
    <property type="entry name" value="SOLUTE CARRIER FAMILY 13 MEMBER"/>
    <property type="match status" value="1"/>
</dbReference>
<evidence type="ECO:0000259" key="7">
    <source>
        <dbReference type="Pfam" id="PF03600"/>
    </source>
</evidence>
<dbReference type="AlphaFoldDB" id="A0A069QNW5"/>
<evidence type="ECO:0000256" key="6">
    <source>
        <dbReference type="SAM" id="Phobius"/>
    </source>
</evidence>
<dbReference type="InterPro" id="IPR004680">
    <property type="entry name" value="Cit_transptr-like_dom"/>
</dbReference>
<keyword evidence="4 6" id="KW-1133">Transmembrane helix</keyword>
<evidence type="ECO:0000256" key="5">
    <source>
        <dbReference type="ARBA" id="ARBA00023136"/>
    </source>
</evidence>
<dbReference type="eggNOG" id="COG0471">
    <property type="taxonomic scope" value="Bacteria"/>
</dbReference>
<dbReference type="GO" id="GO:0005315">
    <property type="term" value="F:phosphate transmembrane transporter activity"/>
    <property type="evidence" value="ECO:0007669"/>
    <property type="project" value="TreeGrafter"/>
</dbReference>
<keyword evidence="5 6" id="KW-0472">Membrane</keyword>
<dbReference type="Proteomes" id="UP000027442">
    <property type="component" value="Unassembled WGS sequence"/>
</dbReference>
<evidence type="ECO:0000313" key="8">
    <source>
        <dbReference type="EMBL" id="KDR53679.1"/>
    </source>
</evidence>
<dbReference type="GO" id="GO:0005886">
    <property type="term" value="C:plasma membrane"/>
    <property type="evidence" value="ECO:0007669"/>
    <property type="project" value="TreeGrafter"/>
</dbReference>
<reference evidence="8 9" key="1">
    <citation type="submission" date="2013-08" db="EMBL/GenBank/DDBJ databases">
        <authorList>
            <person name="Weinstock G."/>
            <person name="Sodergren E."/>
            <person name="Wylie T."/>
            <person name="Fulton L."/>
            <person name="Fulton R."/>
            <person name="Fronick C."/>
            <person name="O'Laughlin M."/>
            <person name="Godfrey J."/>
            <person name="Miner T."/>
            <person name="Herter B."/>
            <person name="Appelbaum E."/>
            <person name="Cordes M."/>
            <person name="Lek S."/>
            <person name="Wollam A."/>
            <person name="Pepin K.H."/>
            <person name="Palsikar V.B."/>
            <person name="Mitreva M."/>
            <person name="Wilson R.K."/>
        </authorList>
    </citation>
    <scope>NUCLEOTIDE SEQUENCE [LARGE SCALE GENOMIC DNA]</scope>
    <source>
        <strain evidence="8 9">ATCC 15930</strain>
    </source>
</reference>
<feature type="transmembrane region" description="Helical" evidence="6">
    <location>
        <begin position="249"/>
        <end position="266"/>
    </location>
</feature>
<evidence type="ECO:0000256" key="1">
    <source>
        <dbReference type="ARBA" id="ARBA00004141"/>
    </source>
</evidence>
<feature type="transmembrane region" description="Helical" evidence="6">
    <location>
        <begin position="287"/>
        <end position="306"/>
    </location>
</feature>
<feature type="transmembrane region" description="Helical" evidence="6">
    <location>
        <begin position="133"/>
        <end position="152"/>
    </location>
</feature>
<dbReference type="HOGENOM" id="CLU_005170_0_2_10"/>
<evidence type="ECO:0000313" key="9">
    <source>
        <dbReference type="Proteomes" id="UP000027442"/>
    </source>
</evidence>
<keyword evidence="9" id="KW-1185">Reference proteome</keyword>
<evidence type="ECO:0000256" key="4">
    <source>
        <dbReference type="ARBA" id="ARBA00022989"/>
    </source>
</evidence>
<protein>
    <submittedName>
        <fullName evidence="8">Sodium:sulfate symporter transmembrane region</fullName>
    </submittedName>
</protein>
<sequence length="312" mass="32947">MMLTFLTPVFKALPPEGKGRVALTLAIPVAANIGGMGTPIGTPPNAIALKYLNDPDGLNLGLGFGQWMAFMLPLTIILLLIGWYLLKTFFPFKKKEIDLHIEGEVHRGWRTPVIAVTFCLTVLLWMFDKFTGVGANTVAMLPISVFALTGVVKAKDLQEINWSVIWMVAGGFALGLALNESKLAELAIKSIPFGSWSPLVILIISGVICYILSNFISNTATAALLVPILAVVCKGMGDSLVGIGGTPTVLIGIAIAASTAMCLPISTPPNAIAHSTGLVHQNEMMKIGLAIGVIGLILGYIVLFVVGKAGLI</sequence>
<feature type="transmembrane region" description="Helical" evidence="6">
    <location>
        <begin position="107"/>
        <end position="127"/>
    </location>
</feature>
<proteinExistence type="predicted"/>
<gene>
    <name evidence="8" type="ORF">HMPREF1991_00286</name>
</gene>
<feature type="domain" description="Citrate transporter-like" evidence="7">
    <location>
        <begin position="6"/>
        <end position="237"/>
    </location>
</feature>
<keyword evidence="2" id="KW-0813">Transport</keyword>
<feature type="transmembrane region" description="Helical" evidence="6">
    <location>
        <begin position="159"/>
        <end position="178"/>
    </location>
</feature>
<comment type="caution">
    <text evidence="8">The sequence shown here is derived from an EMBL/GenBank/DDBJ whole genome shotgun (WGS) entry which is preliminary data.</text>
</comment>
<evidence type="ECO:0000256" key="3">
    <source>
        <dbReference type="ARBA" id="ARBA00022692"/>
    </source>
</evidence>
<dbReference type="EMBL" id="JNGW01000013">
    <property type="protein sequence ID" value="KDR53679.1"/>
    <property type="molecule type" value="Genomic_DNA"/>
</dbReference>
<evidence type="ECO:0000256" key="2">
    <source>
        <dbReference type="ARBA" id="ARBA00022448"/>
    </source>
</evidence>
<dbReference type="PATRIC" id="fig|1122985.7.peg.297"/>
<comment type="subcellular location">
    <subcellularLocation>
        <location evidence="1">Membrane</location>
        <topology evidence="1">Multi-pass membrane protein</topology>
    </subcellularLocation>
</comment>
<feature type="transmembrane region" description="Helical" evidence="6">
    <location>
        <begin position="64"/>
        <end position="86"/>
    </location>
</feature>
<organism evidence="8 9">
    <name type="scientific">Hoylesella loescheii DSM 19665 = JCM 12249 = ATCC 15930</name>
    <dbReference type="NCBI Taxonomy" id="1122985"/>
    <lineage>
        <taxon>Bacteria</taxon>
        <taxon>Pseudomonadati</taxon>
        <taxon>Bacteroidota</taxon>
        <taxon>Bacteroidia</taxon>
        <taxon>Bacteroidales</taxon>
        <taxon>Prevotellaceae</taxon>
        <taxon>Hoylesella</taxon>
    </lineage>
</organism>
<dbReference type="PANTHER" id="PTHR10283:SF92">
    <property type="entry name" value="LOW-AFFINITY PHOSPHATE TRANSPORTER PHO91"/>
    <property type="match status" value="1"/>
</dbReference>
<feature type="transmembrane region" description="Helical" evidence="6">
    <location>
        <begin position="190"/>
        <end position="212"/>
    </location>
</feature>
<keyword evidence="3 6" id="KW-0812">Transmembrane</keyword>